<accession>A0A497EKG9</accession>
<protein>
    <recommendedName>
        <fullName evidence="3">Glutamine amidotransferase type-2 domain-containing protein</fullName>
    </recommendedName>
</protein>
<dbReference type="AlphaFoldDB" id="A0A497EKG9"/>
<sequence length="85" mass="9367">MCGIAGCILKDGSAAPLIHKTLKRLEYRGYDCLKGDTLVQLADGSILPIKEIKPGMLLTSTKLEVLSPTGWSFAHKKLQEKPRWS</sequence>
<evidence type="ECO:0008006" key="3">
    <source>
        <dbReference type="Google" id="ProtNLM"/>
    </source>
</evidence>
<dbReference type="Proteomes" id="UP000278475">
    <property type="component" value="Unassembled WGS sequence"/>
</dbReference>
<organism evidence="1 2">
    <name type="scientific">Thermoproteota archaeon</name>
    <dbReference type="NCBI Taxonomy" id="2056631"/>
    <lineage>
        <taxon>Archaea</taxon>
        <taxon>Thermoproteota</taxon>
    </lineage>
</organism>
<comment type="caution">
    <text evidence="1">The sequence shown here is derived from an EMBL/GenBank/DDBJ whole genome shotgun (WGS) entry which is preliminary data.</text>
</comment>
<gene>
    <name evidence="1" type="ORF">DRJ31_09545</name>
</gene>
<reference evidence="1 2" key="1">
    <citation type="submission" date="2018-06" db="EMBL/GenBank/DDBJ databases">
        <title>Extensive metabolic versatility and redundancy in microbially diverse, dynamic hydrothermal sediments.</title>
        <authorList>
            <person name="Dombrowski N."/>
            <person name="Teske A."/>
            <person name="Baker B.J."/>
        </authorList>
    </citation>
    <scope>NUCLEOTIDE SEQUENCE [LARGE SCALE GENOMIC DNA]</scope>
    <source>
        <strain evidence="1">B66_G16</strain>
    </source>
</reference>
<dbReference type="SUPFAM" id="SSF51294">
    <property type="entry name" value="Hedgehog/intein (Hint) domain"/>
    <property type="match status" value="1"/>
</dbReference>
<evidence type="ECO:0000313" key="2">
    <source>
        <dbReference type="Proteomes" id="UP000278475"/>
    </source>
</evidence>
<dbReference type="EMBL" id="QMQV01000161">
    <property type="protein sequence ID" value="RLE46878.1"/>
    <property type="molecule type" value="Genomic_DNA"/>
</dbReference>
<name>A0A497EKG9_9CREN</name>
<dbReference type="InterPro" id="IPR036844">
    <property type="entry name" value="Hint_dom_sf"/>
</dbReference>
<evidence type="ECO:0000313" key="1">
    <source>
        <dbReference type="EMBL" id="RLE46878.1"/>
    </source>
</evidence>
<proteinExistence type="predicted"/>